<feature type="binding site" evidence="13">
    <location>
        <begin position="76"/>
        <end position="81"/>
    </location>
    <ligand>
        <name>ITP</name>
        <dbReference type="ChEBI" id="CHEBI:61402"/>
    </ligand>
</feature>
<sequence>MTLLSTPRTLPGVDQDRSAAGKRCPRRGGAKIKRRSGSGVGSIPSRRNSNSNPTLLFPSHSTQQPIMTLTKVNFITGNKNKLTEVRAILGSVIEVDNQEVDVPEIQGTIEEIAKEKAKRAAEAINGPALTEDTALEFHALKGLPGPYIKSFMESLGHEGLNKMLDGFEDRGAEAVCTFAFCRGPGEEPIIFQGRTVGKIVRPRGPTNFGWDPIFEYEGQTYAEMDKEAKNKISHRYKALVKFQKWLAEGQQ</sequence>
<comment type="function">
    <text evidence="9">Pyrophosphatase that hydrolyzes the non-canonical purine nucleotides inosine triphosphate (ITP), deoxyinosine triphosphate (dITP) as well as 2'-deoxy-N-6-hydroxylaminopurine triphosphate (dHAPTP) and xanthosine 5'-triphosphate (XTP) to their respective monophosphate derivatives. The enzyme does not distinguish between the deoxy- and ribose forms. Probably excludes non-canonical purines from RNA and DNA precursor pools, thus preventing their incorporation into RNA and DNA and avoiding chromosomal lesions.</text>
</comment>
<feature type="compositionally biased region" description="Low complexity" evidence="15">
    <location>
        <begin position="44"/>
        <end position="53"/>
    </location>
</feature>
<evidence type="ECO:0000256" key="10">
    <source>
        <dbReference type="ARBA" id="ARBA00093218"/>
    </source>
</evidence>
<dbReference type="PANTHER" id="PTHR11067">
    <property type="entry name" value="INOSINE TRIPHOSPHATE PYROPHOSPHATASE/HAM1 PROTEIN"/>
    <property type="match status" value="1"/>
</dbReference>
<comment type="cofactor">
    <cofactor evidence="13">
        <name>Mg(2+)</name>
        <dbReference type="ChEBI" id="CHEBI:18420"/>
    </cofactor>
    <cofactor evidence="13">
        <name>Mn(2+)</name>
        <dbReference type="ChEBI" id="CHEBI:29035"/>
    </cofactor>
    <text evidence="13">Binds 1 divalent metal cation per subunit; can use either Mg(2+) or Mn(2+).</text>
</comment>
<dbReference type="FunFam" id="3.90.950.10:FF:000003">
    <property type="entry name" value="Inosine triphosphate pyrophosphatase"/>
    <property type="match status" value="1"/>
</dbReference>
<dbReference type="OrthoDB" id="6288734at2759"/>
<feature type="compositionally biased region" description="Basic residues" evidence="15">
    <location>
        <begin position="23"/>
        <end position="36"/>
    </location>
</feature>
<evidence type="ECO:0000256" key="7">
    <source>
        <dbReference type="ARBA" id="ARBA00023080"/>
    </source>
</evidence>
<feature type="binding site" evidence="13">
    <location>
        <begin position="132"/>
        <end position="133"/>
    </location>
    <ligand>
        <name>ITP</name>
        <dbReference type="ChEBI" id="CHEBI:61402"/>
    </ligand>
</feature>
<evidence type="ECO:0000256" key="14">
    <source>
        <dbReference type="RuleBase" id="RU003781"/>
    </source>
</evidence>
<keyword evidence="5 13" id="KW-0378">Hydrolase</keyword>
<dbReference type="GO" id="GO:0046872">
    <property type="term" value="F:metal ion binding"/>
    <property type="evidence" value="ECO:0007669"/>
    <property type="project" value="UniProtKB-KW"/>
</dbReference>
<evidence type="ECO:0000313" key="17">
    <source>
        <dbReference type="Proteomes" id="UP001147747"/>
    </source>
</evidence>
<dbReference type="PANTHER" id="PTHR11067:SF9">
    <property type="entry name" value="INOSINE TRIPHOSPHATE PYROPHOSPHATASE"/>
    <property type="match status" value="1"/>
</dbReference>
<evidence type="ECO:0000313" key="16">
    <source>
        <dbReference type="EMBL" id="KAJ5414478.1"/>
    </source>
</evidence>
<comment type="function">
    <text evidence="13">Pyrophosphatase that hydrolyzes non-canonical purine nucleotides such as inosine triphosphate (ITP), deoxyinosine triphosphate (dITP) or xanthosine 5'-triphosphate (XTP) to their respective monophosphate derivatives. The enzyme does not distinguish between the deoxy- and ribose forms. Probably excludes non-canonical purines from RNA and DNA precursor pools, thus preventing their incorporation into RNA and DNA and avoiding chromosomal lesions.</text>
</comment>
<dbReference type="GO" id="GO:0005737">
    <property type="term" value="C:cytoplasm"/>
    <property type="evidence" value="ECO:0007669"/>
    <property type="project" value="UniProtKB-SubCell"/>
</dbReference>
<comment type="catalytic activity">
    <reaction evidence="13">
        <text>XTP + H2O = XMP + diphosphate + H(+)</text>
        <dbReference type="Rhea" id="RHEA:28610"/>
        <dbReference type="ChEBI" id="CHEBI:15377"/>
        <dbReference type="ChEBI" id="CHEBI:15378"/>
        <dbReference type="ChEBI" id="CHEBI:33019"/>
        <dbReference type="ChEBI" id="CHEBI:57464"/>
        <dbReference type="ChEBI" id="CHEBI:61314"/>
        <dbReference type="EC" id="3.6.1.66"/>
    </reaction>
</comment>
<evidence type="ECO:0000256" key="2">
    <source>
        <dbReference type="ARBA" id="ARBA00022490"/>
    </source>
</evidence>
<dbReference type="GO" id="GO:0009204">
    <property type="term" value="P:deoxyribonucleoside triphosphate catabolic process"/>
    <property type="evidence" value="ECO:0007669"/>
    <property type="project" value="UniProtKB-UniRule"/>
</dbReference>
<dbReference type="InterPro" id="IPR002637">
    <property type="entry name" value="RdgB/HAM1"/>
</dbReference>
<dbReference type="CDD" id="cd00515">
    <property type="entry name" value="HAM1"/>
    <property type="match status" value="1"/>
</dbReference>
<accession>A0A9W9WC26</accession>
<keyword evidence="3 13" id="KW-0479">Metal-binding</keyword>
<comment type="catalytic activity">
    <reaction evidence="12">
        <text>N(6)-hydroxy-dATP + H2O = N(6)-hydroxy-dAMP + diphosphate + H(+)</text>
        <dbReference type="Rhea" id="RHEA:83971"/>
        <dbReference type="ChEBI" id="CHEBI:15377"/>
        <dbReference type="ChEBI" id="CHEBI:15378"/>
        <dbReference type="ChEBI" id="CHEBI:33019"/>
        <dbReference type="ChEBI" id="CHEBI:233529"/>
        <dbReference type="ChEBI" id="CHEBI:233530"/>
    </reaction>
    <physiologicalReaction direction="left-to-right" evidence="12">
        <dbReference type="Rhea" id="RHEA:83972"/>
    </physiologicalReaction>
</comment>
<keyword evidence="17" id="KW-1185">Reference proteome</keyword>
<evidence type="ECO:0000256" key="3">
    <source>
        <dbReference type="ARBA" id="ARBA00022723"/>
    </source>
</evidence>
<evidence type="ECO:0000256" key="1">
    <source>
        <dbReference type="ARBA" id="ARBA00008023"/>
    </source>
</evidence>
<keyword evidence="13" id="KW-0539">Nucleus</keyword>
<dbReference type="NCBIfam" id="TIGR00042">
    <property type="entry name" value="RdgB/HAM1 family non-canonical purine NTP pyrophosphatase"/>
    <property type="match status" value="1"/>
</dbReference>
<dbReference type="EC" id="3.6.1.66" evidence="13"/>
<comment type="similarity">
    <text evidence="1 13 14">Belongs to the HAM1 NTPase family.</text>
</comment>
<name>A0A9W9WC26_9EURO</name>
<evidence type="ECO:0000256" key="9">
    <source>
        <dbReference type="ARBA" id="ARBA00054940"/>
    </source>
</evidence>
<dbReference type="GeneID" id="81364722"/>
<keyword evidence="6 13" id="KW-0460">Magnesium</keyword>
<dbReference type="GO" id="GO:0036222">
    <property type="term" value="F:XTP diphosphatase activity"/>
    <property type="evidence" value="ECO:0007669"/>
    <property type="project" value="UniProtKB-UniRule"/>
</dbReference>
<keyword evidence="8 13" id="KW-0464">Manganese</keyword>
<evidence type="ECO:0000256" key="13">
    <source>
        <dbReference type="HAMAP-Rule" id="MF_03148"/>
    </source>
</evidence>
<feature type="binding site" evidence="13">
    <location>
        <position position="104"/>
    </location>
    <ligand>
        <name>Mg(2+)</name>
        <dbReference type="ChEBI" id="CHEBI:18420"/>
    </ligand>
</feature>
<proteinExistence type="inferred from homology"/>
<gene>
    <name evidence="16" type="ORF">N7509_001105</name>
</gene>
<feature type="binding site" evidence="13">
    <location>
        <begin position="208"/>
        <end position="211"/>
    </location>
    <ligand>
        <name>ITP</name>
        <dbReference type="ChEBI" id="CHEBI:61402"/>
    </ligand>
</feature>
<comment type="catalytic activity">
    <reaction evidence="11">
        <text>dITP + H2O = dIMP + diphosphate + H(+)</text>
        <dbReference type="Rhea" id="RHEA:28342"/>
        <dbReference type="ChEBI" id="CHEBI:15377"/>
        <dbReference type="ChEBI" id="CHEBI:15378"/>
        <dbReference type="ChEBI" id="CHEBI:33019"/>
        <dbReference type="ChEBI" id="CHEBI:61194"/>
        <dbReference type="ChEBI" id="CHEBI:61382"/>
        <dbReference type="EC" id="3.6.1.66"/>
    </reaction>
    <physiologicalReaction direction="left-to-right" evidence="11">
        <dbReference type="Rhea" id="RHEA:28343"/>
    </physiologicalReaction>
</comment>
<dbReference type="InterPro" id="IPR029001">
    <property type="entry name" value="ITPase-like_fam"/>
</dbReference>
<dbReference type="RefSeq" id="XP_056494324.1">
    <property type="nucleotide sequence ID" value="XM_056625742.1"/>
</dbReference>
<dbReference type="SUPFAM" id="SSF52972">
    <property type="entry name" value="ITPase-like"/>
    <property type="match status" value="1"/>
</dbReference>
<evidence type="ECO:0000256" key="8">
    <source>
        <dbReference type="ARBA" id="ARBA00023211"/>
    </source>
</evidence>
<feature type="binding site" evidence="13">
    <location>
        <begin position="234"/>
        <end position="235"/>
    </location>
    <ligand>
        <name>ITP</name>
        <dbReference type="ChEBI" id="CHEBI:61402"/>
    </ligand>
</feature>
<comment type="subcellular location">
    <subcellularLocation>
        <location evidence="13">Cytoplasm</location>
    </subcellularLocation>
    <subcellularLocation>
        <location evidence="13">Nucleus</location>
    </subcellularLocation>
</comment>
<protein>
    <recommendedName>
        <fullName evidence="13">Inosine triphosphate pyrophosphatase</fullName>
        <shortName evidence="13">ITPase</shortName>
        <shortName evidence="13">Inosine triphosphatase</shortName>
        <ecNumber evidence="13">3.6.1.66</ecNumber>
    </recommendedName>
    <alternativeName>
        <fullName evidence="13">Non-canonical purine NTP pyrophosphatase</fullName>
    </alternativeName>
    <alternativeName>
        <fullName evidence="13">Non-standard purine NTP pyrophosphatase</fullName>
    </alternativeName>
    <alternativeName>
        <fullName evidence="13">Nucleoside-triphosphate diphosphatase</fullName>
    </alternativeName>
    <alternativeName>
        <fullName evidence="13">Nucleoside-triphosphate pyrophosphatase</fullName>
        <shortName evidence="13">NTPase</shortName>
    </alternativeName>
    <alternativeName>
        <fullName evidence="13">XTP/dITP diphosphatase</fullName>
    </alternativeName>
</protein>
<dbReference type="GO" id="GO:0000166">
    <property type="term" value="F:nucleotide binding"/>
    <property type="evidence" value="ECO:0007669"/>
    <property type="project" value="UniProtKB-KW"/>
</dbReference>
<evidence type="ECO:0000256" key="15">
    <source>
        <dbReference type="SAM" id="MobiDB-lite"/>
    </source>
</evidence>
<reference evidence="16" key="1">
    <citation type="submission" date="2022-12" db="EMBL/GenBank/DDBJ databases">
        <authorList>
            <person name="Petersen C."/>
        </authorList>
    </citation>
    <scope>NUCLEOTIDE SEQUENCE</scope>
    <source>
        <strain evidence="16">IBT 29677</strain>
    </source>
</reference>
<dbReference type="InterPro" id="IPR027502">
    <property type="entry name" value="ITPase"/>
</dbReference>
<evidence type="ECO:0000256" key="4">
    <source>
        <dbReference type="ARBA" id="ARBA00022741"/>
    </source>
</evidence>
<evidence type="ECO:0000256" key="12">
    <source>
        <dbReference type="ARBA" id="ARBA00093271"/>
    </source>
</evidence>
<evidence type="ECO:0000256" key="5">
    <source>
        <dbReference type="ARBA" id="ARBA00022801"/>
    </source>
</evidence>
<feature type="binding site" evidence="13">
    <location>
        <position position="132"/>
    </location>
    <ligand>
        <name>Mg(2+)</name>
        <dbReference type="ChEBI" id="CHEBI:18420"/>
    </ligand>
</feature>
<feature type="binding site" evidence="13">
    <location>
        <position position="116"/>
    </location>
    <ligand>
        <name>ITP</name>
        <dbReference type="ChEBI" id="CHEBI:61402"/>
    </ligand>
</feature>
<dbReference type="EMBL" id="JAPZBU010000003">
    <property type="protein sequence ID" value="KAJ5414478.1"/>
    <property type="molecule type" value="Genomic_DNA"/>
</dbReference>
<dbReference type="HAMAP" id="MF_03148">
    <property type="entry name" value="HAM1_NTPase"/>
    <property type="match status" value="1"/>
</dbReference>
<dbReference type="GO" id="GO:0036220">
    <property type="term" value="F:ITP diphosphatase activity"/>
    <property type="evidence" value="ECO:0007669"/>
    <property type="project" value="UniProtKB-UniRule"/>
</dbReference>
<dbReference type="Pfam" id="PF01725">
    <property type="entry name" value="Ham1p_like"/>
    <property type="match status" value="1"/>
</dbReference>
<feature type="binding site" evidence="13">
    <location>
        <position position="229"/>
    </location>
    <ligand>
        <name>ITP</name>
        <dbReference type="ChEBI" id="CHEBI:61402"/>
    </ligand>
</feature>
<dbReference type="GO" id="GO:0035870">
    <property type="term" value="F:dITP diphosphatase activity"/>
    <property type="evidence" value="ECO:0007669"/>
    <property type="project" value="UniProtKB-UniRule"/>
</dbReference>
<keyword evidence="4 13" id="KW-0547">Nucleotide-binding</keyword>
<feature type="region of interest" description="Disordered" evidence="15">
    <location>
        <begin position="1"/>
        <end position="62"/>
    </location>
</feature>
<dbReference type="GO" id="GO:0005634">
    <property type="term" value="C:nucleus"/>
    <property type="evidence" value="ECO:0007669"/>
    <property type="project" value="UniProtKB-SubCell"/>
</dbReference>
<dbReference type="AlphaFoldDB" id="A0A9W9WC26"/>
<dbReference type="GO" id="GO:0009117">
    <property type="term" value="P:nucleotide metabolic process"/>
    <property type="evidence" value="ECO:0007669"/>
    <property type="project" value="UniProtKB-KW"/>
</dbReference>
<comment type="subunit">
    <text evidence="13">Homodimer.</text>
</comment>
<dbReference type="Proteomes" id="UP001147747">
    <property type="component" value="Unassembled WGS sequence"/>
</dbReference>
<comment type="catalytic activity">
    <reaction evidence="10">
        <text>ITP + H2O = IMP + diphosphate + H(+)</text>
        <dbReference type="Rhea" id="RHEA:29399"/>
        <dbReference type="ChEBI" id="CHEBI:15377"/>
        <dbReference type="ChEBI" id="CHEBI:15378"/>
        <dbReference type="ChEBI" id="CHEBI:33019"/>
        <dbReference type="ChEBI" id="CHEBI:58053"/>
        <dbReference type="ChEBI" id="CHEBI:61402"/>
        <dbReference type="EC" id="3.6.1.66"/>
    </reaction>
    <physiologicalReaction direction="left-to-right" evidence="10">
        <dbReference type="Rhea" id="RHEA:29400"/>
    </physiologicalReaction>
</comment>
<comment type="caution">
    <text evidence="16">The sequence shown here is derived from an EMBL/GenBank/DDBJ whole genome shotgun (WGS) entry which is preliminary data.</text>
</comment>
<keyword evidence="2 13" id="KW-0963">Cytoplasm</keyword>
<evidence type="ECO:0000256" key="6">
    <source>
        <dbReference type="ARBA" id="ARBA00022842"/>
    </source>
</evidence>
<keyword evidence="7 13" id="KW-0546">Nucleotide metabolism</keyword>
<dbReference type="Gene3D" id="3.90.950.10">
    <property type="match status" value="1"/>
</dbReference>
<reference evidence="16" key="2">
    <citation type="journal article" date="2023" name="IMA Fungus">
        <title>Comparative genomic study of the Penicillium genus elucidates a diverse pangenome and 15 lateral gene transfer events.</title>
        <authorList>
            <person name="Petersen C."/>
            <person name="Sorensen T."/>
            <person name="Nielsen M.R."/>
            <person name="Sondergaard T.E."/>
            <person name="Sorensen J.L."/>
            <person name="Fitzpatrick D.A."/>
            <person name="Frisvad J.C."/>
            <person name="Nielsen K.L."/>
        </authorList>
    </citation>
    <scope>NUCLEOTIDE SEQUENCE</scope>
    <source>
        <strain evidence="16">IBT 29677</strain>
    </source>
</reference>
<evidence type="ECO:0000256" key="11">
    <source>
        <dbReference type="ARBA" id="ARBA00093255"/>
    </source>
</evidence>
<organism evidence="16 17">
    <name type="scientific">Penicillium cosmopolitanum</name>
    <dbReference type="NCBI Taxonomy" id="1131564"/>
    <lineage>
        <taxon>Eukaryota</taxon>
        <taxon>Fungi</taxon>
        <taxon>Dikarya</taxon>
        <taxon>Ascomycota</taxon>
        <taxon>Pezizomycotina</taxon>
        <taxon>Eurotiomycetes</taxon>
        <taxon>Eurotiomycetidae</taxon>
        <taxon>Eurotiales</taxon>
        <taxon>Aspergillaceae</taxon>
        <taxon>Penicillium</taxon>
    </lineage>
</organism>